<dbReference type="AlphaFoldDB" id="A0A6J4PF87"/>
<dbReference type="EMBL" id="CADCUT010000109">
    <property type="protein sequence ID" value="CAA9409222.1"/>
    <property type="molecule type" value="Genomic_DNA"/>
</dbReference>
<evidence type="ECO:0000313" key="2">
    <source>
        <dbReference type="EMBL" id="CAA9409222.1"/>
    </source>
</evidence>
<accession>A0A6J4PF87</accession>
<sequence>DLLLRLDLVRSELRPWGARATSHRRHKAFPVAPPRAVLRGLRLRGPRRGGGFLAGGALPVGAVAGPRPVRLPPKGAGGDSRSRGARGGRDGLLRHRARVLPV</sequence>
<protein>
    <submittedName>
        <fullName evidence="2">Uncharacterized protein</fullName>
    </submittedName>
</protein>
<organism evidence="2">
    <name type="scientific">uncultured Rubrobacteraceae bacterium</name>
    <dbReference type="NCBI Taxonomy" id="349277"/>
    <lineage>
        <taxon>Bacteria</taxon>
        <taxon>Bacillati</taxon>
        <taxon>Actinomycetota</taxon>
        <taxon>Rubrobacteria</taxon>
        <taxon>Rubrobacterales</taxon>
        <taxon>Rubrobacteraceae</taxon>
        <taxon>environmental samples</taxon>
    </lineage>
</organism>
<proteinExistence type="predicted"/>
<reference evidence="2" key="1">
    <citation type="submission" date="2020-02" db="EMBL/GenBank/DDBJ databases">
        <authorList>
            <person name="Meier V. D."/>
        </authorList>
    </citation>
    <scope>NUCLEOTIDE SEQUENCE</scope>
    <source>
        <strain evidence="2">AVDCRST_MAG03</strain>
    </source>
</reference>
<evidence type="ECO:0000256" key="1">
    <source>
        <dbReference type="SAM" id="MobiDB-lite"/>
    </source>
</evidence>
<name>A0A6J4PF87_9ACTN</name>
<gene>
    <name evidence="2" type="ORF">AVDCRST_MAG03-1759</name>
</gene>
<feature type="non-terminal residue" evidence="2">
    <location>
        <position position="102"/>
    </location>
</feature>
<feature type="non-terminal residue" evidence="2">
    <location>
        <position position="1"/>
    </location>
</feature>
<feature type="region of interest" description="Disordered" evidence="1">
    <location>
        <begin position="63"/>
        <end position="102"/>
    </location>
</feature>